<evidence type="ECO:0000259" key="1">
    <source>
        <dbReference type="Pfam" id="PF09250"/>
    </source>
</evidence>
<dbReference type="Proteomes" id="UP001501116">
    <property type="component" value="Unassembled WGS sequence"/>
</dbReference>
<organism evidence="2 3">
    <name type="scientific">Amycolatopsis minnesotensis</name>
    <dbReference type="NCBI Taxonomy" id="337894"/>
    <lineage>
        <taxon>Bacteria</taxon>
        <taxon>Bacillati</taxon>
        <taxon>Actinomycetota</taxon>
        <taxon>Actinomycetes</taxon>
        <taxon>Pseudonocardiales</taxon>
        <taxon>Pseudonocardiaceae</taxon>
        <taxon>Amycolatopsis</taxon>
    </lineage>
</organism>
<gene>
    <name evidence="2" type="ORF">GCM10009754_36040</name>
</gene>
<dbReference type="Pfam" id="PF09250">
    <property type="entry name" value="Prim-Pol"/>
    <property type="match status" value="1"/>
</dbReference>
<feature type="domain" description="DNA primase/polymerase bifunctional N-terminal" evidence="1">
    <location>
        <begin position="18"/>
        <end position="180"/>
    </location>
</feature>
<dbReference type="RefSeq" id="WP_344419498.1">
    <property type="nucleotide sequence ID" value="NZ_BAAANN010000013.1"/>
</dbReference>
<reference evidence="2 3" key="1">
    <citation type="journal article" date="2019" name="Int. J. Syst. Evol. Microbiol.">
        <title>The Global Catalogue of Microorganisms (GCM) 10K type strain sequencing project: providing services to taxonomists for standard genome sequencing and annotation.</title>
        <authorList>
            <consortium name="The Broad Institute Genomics Platform"/>
            <consortium name="The Broad Institute Genome Sequencing Center for Infectious Disease"/>
            <person name="Wu L."/>
            <person name="Ma J."/>
        </authorList>
    </citation>
    <scope>NUCLEOTIDE SEQUENCE [LARGE SCALE GENOMIC DNA]</scope>
    <source>
        <strain evidence="2 3">JCM 14545</strain>
    </source>
</reference>
<keyword evidence="3" id="KW-1185">Reference proteome</keyword>
<protein>
    <recommendedName>
        <fullName evidence="1">DNA primase/polymerase bifunctional N-terminal domain-containing protein</fullName>
    </recommendedName>
</protein>
<comment type="caution">
    <text evidence="2">The sequence shown here is derived from an EMBL/GenBank/DDBJ whole genome shotgun (WGS) entry which is preliminary data.</text>
</comment>
<sequence>MSARITSTIDDDSLWKAARAAVQRGWTITPGTYRQFPQASASKTNVEFPDLPGLAPFVPNWWRKPITTTTEVEAWWSHAPYGVLLSCGHGVDAIEVSSELFAAMITGNLSSCLVGPIISLSNARYIILTDRPKPELAPELPSSLGRWHFGASWVPLPPTRVNRSVKAEWRQPPKRPLRLPSSDAVQHAVLAAGSAW</sequence>
<evidence type="ECO:0000313" key="2">
    <source>
        <dbReference type="EMBL" id="GAA1961777.1"/>
    </source>
</evidence>
<accession>A0ABN2R130</accession>
<dbReference type="InterPro" id="IPR015330">
    <property type="entry name" value="DNA_primase/pol_bifunc_N"/>
</dbReference>
<dbReference type="EMBL" id="BAAANN010000013">
    <property type="protein sequence ID" value="GAA1961777.1"/>
    <property type="molecule type" value="Genomic_DNA"/>
</dbReference>
<evidence type="ECO:0000313" key="3">
    <source>
        <dbReference type="Proteomes" id="UP001501116"/>
    </source>
</evidence>
<name>A0ABN2R130_9PSEU</name>
<proteinExistence type="predicted"/>